<accession>A0ABV9VV08</accession>
<reference evidence="4" key="1">
    <citation type="journal article" date="2019" name="Int. J. Syst. Evol. Microbiol.">
        <title>The Global Catalogue of Microorganisms (GCM) 10K type strain sequencing project: providing services to taxonomists for standard genome sequencing and annotation.</title>
        <authorList>
            <consortium name="The Broad Institute Genomics Platform"/>
            <consortium name="The Broad Institute Genome Sequencing Center for Infectious Disease"/>
            <person name="Wu L."/>
            <person name="Ma J."/>
        </authorList>
    </citation>
    <scope>NUCLEOTIDE SEQUENCE [LARGE SCALE GENOMIC DNA]</scope>
    <source>
        <strain evidence="4">CGMCC 4.7152</strain>
    </source>
</reference>
<dbReference type="Proteomes" id="UP001595912">
    <property type="component" value="Unassembled WGS sequence"/>
</dbReference>
<dbReference type="InterPro" id="IPR049945">
    <property type="entry name" value="AAA_22"/>
</dbReference>
<dbReference type="Gene3D" id="3.40.50.300">
    <property type="entry name" value="P-loop containing nucleotide triphosphate hydrolases"/>
    <property type="match status" value="1"/>
</dbReference>
<gene>
    <name evidence="3" type="ORF">ACFPIJ_14720</name>
</gene>
<organism evidence="3 4">
    <name type="scientific">Dactylosporangium cerinum</name>
    <dbReference type="NCBI Taxonomy" id="1434730"/>
    <lineage>
        <taxon>Bacteria</taxon>
        <taxon>Bacillati</taxon>
        <taxon>Actinomycetota</taxon>
        <taxon>Actinomycetes</taxon>
        <taxon>Micromonosporales</taxon>
        <taxon>Micromonosporaceae</taxon>
        <taxon>Dactylosporangium</taxon>
    </lineage>
</organism>
<dbReference type="PRINTS" id="PR00364">
    <property type="entry name" value="DISEASERSIST"/>
</dbReference>
<dbReference type="InterPro" id="IPR027417">
    <property type="entry name" value="P-loop_NTPase"/>
</dbReference>
<evidence type="ECO:0000256" key="1">
    <source>
        <dbReference type="SAM" id="MobiDB-lite"/>
    </source>
</evidence>
<keyword evidence="4" id="KW-1185">Reference proteome</keyword>
<dbReference type="PANTHER" id="PTHR47691">
    <property type="entry name" value="REGULATOR-RELATED"/>
    <property type="match status" value="1"/>
</dbReference>
<dbReference type="SUPFAM" id="SSF52540">
    <property type="entry name" value="P-loop containing nucleoside triphosphate hydrolases"/>
    <property type="match status" value="1"/>
</dbReference>
<evidence type="ECO:0000313" key="4">
    <source>
        <dbReference type="Proteomes" id="UP001595912"/>
    </source>
</evidence>
<feature type="domain" description="ORC1/DEAH AAA+ ATPase" evidence="2">
    <location>
        <begin position="152"/>
        <end position="273"/>
    </location>
</feature>
<dbReference type="PANTHER" id="PTHR47691:SF3">
    <property type="entry name" value="HTH-TYPE TRANSCRIPTIONAL REGULATOR RV0890C-RELATED"/>
    <property type="match status" value="1"/>
</dbReference>
<proteinExistence type="predicted"/>
<sequence>MGRPERPLDSVQDPIGEFASDLRALRSRAGNPSYRRLARSAMFAPSVLSSAASGHRLPSLPVTLAFVAACGGEPTVWERRWRELAAAQGTAPPPEKQDAPPTPPRSPSTVDRTGRAPAAARPAQLPMGTSTFVGRDQALADAARLATHAGPALMISGPIGAGKTTFALRLADELSAALPDGQLYADLSAATSSAAGVVPGFLHALGVPPAYVPDDATSIGLFRTMLAQRRLFVLLENATDERQVRPLLGRSTSSLIVVTSRARLLGLDGVHRIDLGVLTRPESLTLIGRLAGEERIRAELDAADALAELCGDLPLAVSVVGRRIAARPEWTVAGLAGALADAERVMASLSVGDVKVRDIFAAAYRRLTPTARQALHELVAAGATAGGVAASMGIGVDAADELLESLVDSGLLTRADSTGRYGMSALVRAFAMSTPHAAPAPASAAATKPEADTIVSRRMNLGRADLPPRVRANALSFAARGDVLA</sequence>
<evidence type="ECO:0000259" key="2">
    <source>
        <dbReference type="Pfam" id="PF13401"/>
    </source>
</evidence>
<comment type="caution">
    <text evidence="3">The sequence shown here is derived from an EMBL/GenBank/DDBJ whole genome shotgun (WGS) entry which is preliminary data.</text>
</comment>
<name>A0ABV9VV08_9ACTN</name>
<dbReference type="RefSeq" id="WP_380115410.1">
    <property type="nucleotide sequence ID" value="NZ_JBHSIU010000014.1"/>
</dbReference>
<dbReference type="CDD" id="cd02019">
    <property type="entry name" value="NK"/>
    <property type="match status" value="1"/>
</dbReference>
<feature type="region of interest" description="Disordered" evidence="1">
    <location>
        <begin position="86"/>
        <end position="129"/>
    </location>
</feature>
<dbReference type="EMBL" id="JBHSIU010000014">
    <property type="protein sequence ID" value="MFC4999088.1"/>
    <property type="molecule type" value="Genomic_DNA"/>
</dbReference>
<dbReference type="Pfam" id="PF13401">
    <property type="entry name" value="AAA_22"/>
    <property type="match status" value="1"/>
</dbReference>
<protein>
    <submittedName>
        <fullName evidence="3">AAA family ATPase</fullName>
    </submittedName>
</protein>
<evidence type="ECO:0000313" key="3">
    <source>
        <dbReference type="EMBL" id="MFC4999088.1"/>
    </source>
</evidence>